<keyword evidence="11" id="KW-1185">Reference proteome</keyword>
<reference evidence="10 11" key="1">
    <citation type="submission" date="2019-08" db="EMBL/GenBank/DDBJ databases">
        <title>Genomes of Antarctic Bizionia species.</title>
        <authorList>
            <person name="Bowman J.P."/>
        </authorList>
    </citation>
    <scope>NUCLEOTIDE SEQUENCE [LARGE SCALE GENOMIC DNA]</scope>
    <source>
        <strain evidence="10 11">APA-1</strain>
    </source>
</reference>
<dbReference type="FunFam" id="3.40.50.12780:FF:000001">
    <property type="entry name" value="Acetyl-coenzyme A synthetase"/>
    <property type="match status" value="1"/>
</dbReference>
<dbReference type="Pfam" id="PF16177">
    <property type="entry name" value="ACAS_N"/>
    <property type="match status" value="1"/>
</dbReference>
<proteinExistence type="inferred from homology"/>
<dbReference type="GO" id="GO:0005524">
    <property type="term" value="F:ATP binding"/>
    <property type="evidence" value="ECO:0007669"/>
    <property type="project" value="UniProtKB-KW"/>
</dbReference>
<dbReference type="PANTHER" id="PTHR24095">
    <property type="entry name" value="ACETYL-COENZYME A SYNTHETASE"/>
    <property type="match status" value="1"/>
</dbReference>
<dbReference type="InterPro" id="IPR042099">
    <property type="entry name" value="ANL_N_sf"/>
</dbReference>
<feature type="domain" description="Acetyl-coenzyme A synthetase N-terminal" evidence="9">
    <location>
        <begin position="12"/>
        <end position="68"/>
    </location>
</feature>
<dbReference type="Pfam" id="PF00501">
    <property type="entry name" value="AMP-binding"/>
    <property type="match status" value="1"/>
</dbReference>
<dbReference type="InterPro" id="IPR011904">
    <property type="entry name" value="Ac_CoA_lig"/>
</dbReference>
<gene>
    <name evidence="10" type="primary">acs</name>
    <name evidence="10" type="ORF">ES675_11065</name>
</gene>
<dbReference type="RefSeq" id="WP_066253291.1">
    <property type="nucleotide sequence ID" value="NZ_VSKL01000004.1"/>
</dbReference>
<dbReference type="EMBL" id="VSKL01000004">
    <property type="protein sequence ID" value="TYB72299.1"/>
    <property type="molecule type" value="Genomic_DNA"/>
</dbReference>
<dbReference type="CDD" id="cd05966">
    <property type="entry name" value="ACS"/>
    <property type="match status" value="1"/>
</dbReference>
<evidence type="ECO:0000259" key="7">
    <source>
        <dbReference type="Pfam" id="PF00501"/>
    </source>
</evidence>
<dbReference type="OrthoDB" id="9778383at2"/>
<dbReference type="Gene3D" id="3.30.300.30">
    <property type="match status" value="1"/>
</dbReference>
<dbReference type="NCBIfam" id="TIGR02188">
    <property type="entry name" value="Ac_CoA_lig_AcsA"/>
    <property type="match status" value="1"/>
</dbReference>
<keyword evidence="3" id="KW-0547">Nucleotide-binding</keyword>
<evidence type="ECO:0000256" key="4">
    <source>
        <dbReference type="ARBA" id="ARBA00022840"/>
    </source>
</evidence>
<dbReference type="InterPro" id="IPR045851">
    <property type="entry name" value="AMP-bd_C_sf"/>
</dbReference>
<name>A0A5D0QTX0_9FLAO</name>
<dbReference type="InterPro" id="IPR025110">
    <property type="entry name" value="AMP-bd_C"/>
</dbReference>
<dbReference type="InterPro" id="IPR000873">
    <property type="entry name" value="AMP-dep_synth/lig_dom"/>
</dbReference>
<evidence type="ECO:0000313" key="11">
    <source>
        <dbReference type="Proteomes" id="UP000324358"/>
    </source>
</evidence>
<feature type="domain" description="AMP-dependent synthetase/ligase" evidence="7">
    <location>
        <begin position="70"/>
        <end position="461"/>
    </location>
</feature>
<evidence type="ECO:0000256" key="1">
    <source>
        <dbReference type="ARBA" id="ARBA00006432"/>
    </source>
</evidence>
<dbReference type="AlphaFoldDB" id="A0A5D0QTX0"/>
<dbReference type="InterPro" id="IPR020845">
    <property type="entry name" value="AMP-binding_CS"/>
</dbReference>
<keyword evidence="4" id="KW-0067">ATP-binding</keyword>
<evidence type="ECO:0000256" key="3">
    <source>
        <dbReference type="ARBA" id="ARBA00022741"/>
    </source>
</evidence>
<dbReference type="InterPro" id="IPR032387">
    <property type="entry name" value="ACAS_N"/>
</dbReference>
<keyword evidence="5" id="KW-0007">Acetylation</keyword>
<evidence type="ECO:0000256" key="5">
    <source>
        <dbReference type="ARBA" id="ARBA00022990"/>
    </source>
</evidence>
<feature type="domain" description="AMP-binding enzyme C-terminal" evidence="8">
    <location>
        <begin position="519"/>
        <end position="598"/>
    </location>
</feature>
<accession>A0A5D0QTX0</accession>
<dbReference type="PROSITE" id="PS00455">
    <property type="entry name" value="AMP_BINDING"/>
    <property type="match status" value="1"/>
</dbReference>
<evidence type="ECO:0000259" key="8">
    <source>
        <dbReference type="Pfam" id="PF13193"/>
    </source>
</evidence>
<dbReference type="GO" id="GO:0003987">
    <property type="term" value="F:acetate-CoA ligase activity"/>
    <property type="evidence" value="ECO:0007669"/>
    <property type="project" value="UniProtKB-UniRule"/>
</dbReference>
<evidence type="ECO:0000259" key="9">
    <source>
        <dbReference type="Pfam" id="PF16177"/>
    </source>
</evidence>
<keyword evidence="2 10" id="KW-0436">Ligase</keyword>
<evidence type="ECO:0000256" key="2">
    <source>
        <dbReference type="ARBA" id="ARBA00022598"/>
    </source>
</evidence>
<dbReference type="PANTHER" id="PTHR24095:SF14">
    <property type="entry name" value="ACETYL-COENZYME A SYNTHETASE 1"/>
    <property type="match status" value="1"/>
</dbReference>
<protein>
    <recommendedName>
        <fullName evidence="6">Acetate--CoA ligase</fullName>
        <ecNumber evidence="6">6.2.1.1</ecNumber>
    </recommendedName>
</protein>
<dbReference type="Gene3D" id="3.40.50.12780">
    <property type="entry name" value="N-terminal domain of ligase-like"/>
    <property type="match status" value="1"/>
</dbReference>
<dbReference type="Proteomes" id="UP000324358">
    <property type="component" value="Unassembled WGS sequence"/>
</dbReference>
<dbReference type="EC" id="6.2.1.1" evidence="6"/>
<dbReference type="Pfam" id="PF13193">
    <property type="entry name" value="AMP-binding_C"/>
    <property type="match status" value="1"/>
</dbReference>
<comment type="caution">
    <text evidence="10">The sequence shown here is derived from an EMBL/GenBank/DDBJ whole genome shotgun (WGS) entry which is preliminary data.</text>
</comment>
<evidence type="ECO:0000313" key="10">
    <source>
        <dbReference type="EMBL" id="TYB72299.1"/>
    </source>
</evidence>
<sequence>MSNYHIKHLEEYYQIYRKSIREPENFWEEIAEEHFLWRKKWDNVLSWDFSKPEIKWFEGAELNITENCLDRHLATRGDKTAILFEPNNPDEPAEHITYQQLYERVNQMANVLKDQGIKKGDRVCIYVPMIPELAVAILACARIGAIHSVVFAGFSSKAVSTRINDSDCKLVITADGSYRGAKTIDLKGIVDEALESCDGVKSVLVVKRIHSEITMKAGRDFWLQPLLDKASKDGQAEIMKAEDPLFILYTSGSTGKPKGMVHTTAGYMVYTAYTFKNVFQYKEDDVYWCTADIGWITGHSYIVYGPLCNGATTVMFEGVPSYPDFGRFWDIIQKHKINQFYTAPTAIRALAKQGTELIEPYDLSSLKVLGSVGEPINEEAWHWYNDNVGKRKSPIIDSWWQTETGGIMITPLPYVTPTKPTYATLPFIGVQPCIMDENGDELKGNQVDGRLCIKFPWPSIARTIWGDHQRYKDTYFSTYKNMYFTGDGALRDEVGYYRITGRVDDVIIVSGHNLGTAPIEDAINEHPAVSESAIVGFPHDIKGNALYGYVTLKESGESRDHTNLRNEINQIITEHIGPIAKLDKIQFTEGLPKTRSGKIMRRILRKIAEKDTSNLGDISTLLNPECVQDIIDEAL</sequence>
<organism evidence="10 11">
    <name type="scientific">Bizionia algoritergicola</name>
    <dbReference type="NCBI Taxonomy" id="291187"/>
    <lineage>
        <taxon>Bacteria</taxon>
        <taxon>Pseudomonadati</taxon>
        <taxon>Bacteroidota</taxon>
        <taxon>Flavobacteriia</taxon>
        <taxon>Flavobacteriales</taxon>
        <taxon>Flavobacteriaceae</taxon>
        <taxon>Bizionia</taxon>
    </lineage>
</organism>
<dbReference type="GO" id="GO:0019427">
    <property type="term" value="P:acetyl-CoA biosynthetic process from acetate"/>
    <property type="evidence" value="ECO:0007669"/>
    <property type="project" value="UniProtKB-UniRule"/>
</dbReference>
<dbReference type="NCBIfam" id="NF001208">
    <property type="entry name" value="PRK00174.1"/>
    <property type="match status" value="1"/>
</dbReference>
<dbReference type="SUPFAM" id="SSF56801">
    <property type="entry name" value="Acetyl-CoA synthetase-like"/>
    <property type="match status" value="1"/>
</dbReference>
<evidence type="ECO:0000256" key="6">
    <source>
        <dbReference type="NCBIfam" id="TIGR02188"/>
    </source>
</evidence>
<dbReference type="GO" id="GO:0016208">
    <property type="term" value="F:AMP binding"/>
    <property type="evidence" value="ECO:0007669"/>
    <property type="project" value="InterPro"/>
</dbReference>
<comment type="similarity">
    <text evidence="1">Belongs to the ATP-dependent AMP-binding enzyme family.</text>
</comment>